<dbReference type="GO" id="GO:0008137">
    <property type="term" value="F:NADH dehydrogenase (ubiquinone) activity"/>
    <property type="evidence" value="ECO:0007669"/>
    <property type="project" value="UniProtKB-EC"/>
</dbReference>
<keyword evidence="5" id="KW-0679">Respiratory chain</keyword>
<accession>A0A058YYV6</accession>
<evidence type="ECO:0000256" key="9">
    <source>
        <dbReference type="ARBA" id="ARBA00022982"/>
    </source>
</evidence>
<evidence type="ECO:0000256" key="5">
    <source>
        <dbReference type="ARBA" id="ARBA00022660"/>
    </source>
</evidence>
<feature type="domain" description="NADH-Ubiquinone oxidoreductase (complex I) chain 5 N-terminal" evidence="18">
    <location>
        <begin position="64"/>
        <end position="114"/>
    </location>
</feature>
<dbReference type="InterPro" id="IPR018393">
    <property type="entry name" value="NADHpl_OxRdtase_5_subgr"/>
</dbReference>
<comment type="catalytic activity">
    <reaction evidence="15 16">
        <text>a ubiquinone + NADH + 5 H(+)(in) = a ubiquinol + NAD(+) + 4 H(+)(out)</text>
        <dbReference type="Rhea" id="RHEA:29091"/>
        <dbReference type="Rhea" id="RHEA-COMP:9565"/>
        <dbReference type="Rhea" id="RHEA-COMP:9566"/>
        <dbReference type="ChEBI" id="CHEBI:15378"/>
        <dbReference type="ChEBI" id="CHEBI:16389"/>
        <dbReference type="ChEBI" id="CHEBI:17976"/>
        <dbReference type="ChEBI" id="CHEBI:57540"/>
        <dbReference type="ChEBI" id="CHEBI:57945"/>
        <dbReference type="EC" id="7.1.1.2"/>
    </reaction>
</comment>
<dbReference type="Pfam" id="PF06455">
    <property type="entry name" value="NADH5_C"/>
    <property type="match status" value="1"/>
</dbReference>
<keyword evidence="6 16" id="KW-0812">Transmembrane</keyword>
<keyword evidence="10 16" id="KW-1133">Transmembrane helix</keyword>
<dbReference type="EMBL" id="KK198105">
    <property type="protein sequence ID" value="KCV67179.1"/>
    <property type="molecule type" value="Genomic_DNA"/>
</dbReference>
<dbReference type="NCBIfam" id="NF005141">
    <property type="entry name" value="PRK06590.1"/>
    <property type="match status" value="1"/>
</dbReference>
<evidence type="ECO:0000313" key="21">
    <source>
        <dbReference type="Proteomes" id="UP000030693"/>
    </source>
</evidence>
<organism evidence="20">
    <name type="scientific">Fonticula alba</name>
    <name type="common">Slime mold</name>
    <dbReference type="NCBI Taxonomy" id="691883"/>
    <lineage>
        <taxon>Eukaryota</taxon>
        <taxon>Rotosphaerida</taxon>
        <taxon>Fonticulaceae</taxon>
        <taxon>Fonticula</taxon>
    </lineage>
</organism>
<feature type="transmembrane region" description="Helical" evidence="16">
    <location>
        <begin position="461"/>
        <end position="481"/>
    </location>
</feature>
<evidence type="ECO:0000256" key="13">
    <source>
        <dbReference type="ARBA" id="ARBA00023128"/>
    </source>
</evidence>
<protein>
    <recommendedName>
        <fullName evidence="3 16">NADH-ubiquinone oxidoreductase chain 5</fullName>
        <ecNumber evidence="2 16">7.1.1.2</ecNumber>
    </recommendedName>
</protein>
<dbReference type="GO" id="GO:0042773">
    <property type="term" value="P:ATP synthesis coupled electron transport"/>
    <property type="evidence" value="ECO:0007669"/>
    <property type="project" value="InterPro"/>
</dbReference>
<dbReference type="AlphaFoldDB" id="A0A058YYV6"/>
<feature type="transmembrane region" description="Helical" evidence="16">
    <location>
        <begin position="6"/>
        <end position="23"/>
    </location>
</feature>
<dbReference type="OMA" id="LIGFWQH"/>
<feature type="domain" description="NADH:quinone oxidoreductase/Mrp antiporter transmembrane" evidence="17">
    <location>
        <begin position="130"/>
        <end position="430"/>
    </location>
</feature>
<feature type="transmembrane region" description="Helical" evidence="16">
    <location>
        <begin position="209"/>
        <end position="232"/>
    </location>
</feature>
<feature type="transmembrane region" description="Helical" evidence="16">
    <location>
        <begin position="113"/>
        <end position="130"/>
    </location>
</feature>
<dbReference type="Pfam" id="PF00662">
    <property type="entry name" value="Proton_antipo_N"/>
    <property type="match status" value="1"/>
</dbReference>
<dbReference type="Proteomes" id="UP000030693">
    <property type="component" value="Unassembled WGS sequence"/>
</dbReference>
<evidence type="ECO:0000256" key="8">
    <source>
        <dbReference type="ARBA" id="ARBA00022967"/>
    </source>
</evidence>
<feature type="transmembrane region" description="Helical" evidence="16">
    <location>
        <begin position="253"/>
        <end position="273"/>
    </location>
</feature>
<dbReference type="NCBIfam" id="TIGR01974">
    <property type="entry name" value="NDH_I_L"/>
    <property type="match status" value="1"/>
</dbReference>
<evidence type="ECO:0000256" key="15">
    <source>
        <dbReference type="ARBA" id="ARBA00049551"/>
    </source>
</evidence>
<feature type="transmembrane region" description="Helical" evidence="16">
    <location>
        <begin position="136"/>
        <end position="155"/>
    </location>
</feature>
<dbReference type="OrthoDB" id="1086769at2759"/>
<dbReference type="PRINTS" id="PR01434">
    <property type="entry name" value="NADHDHGNASE5"/>
</dbReference>
<gene>
    <name evidence="20" type="ORF">H696_09007</name>
</gene>
<name>A0A058YYV6_FONAL</name>
<keyword evidence="8" id="KW-1278">Translocase</keyword>
<keyword evidence="9" id="KW-0249">Electron transport</keyword>
<keyword evidence="14 16" id="KW-0472">Membrane</keyword>
<feature type="transmembrane region" description="Helical" evidence="16">
    <location>
        <begin position="28"/>
        <end position="48"/>
    </location>
</feature>
<feature type="transmembrane region" description="Helical" evidence="16">
    <location>
        <begin position="80"/>
        <end position="101"/>
    </location>
</feature>
<dbReference type="InterPro" id="IPR001750">
    <property type="entry name" value="ND/Mrp_TM"/>
</dbReference>
<comment type="similarity">
    <text evidence="16">Belongs to the complex I subunit 5 family.</text>
</comment>
<dbReference type="GO" id="GO:0015990">
    <property type="term" value="P:electron transport coupled proton transport"/>
    <property type="evidence" value="ECO:0007669"/>
    <property type="project" value="TreeGrafter"/>
</dbReference>
<feature type="transmembrane region" description="Helical" evidence="16">
    <location>
        <begin position="167"/>
        <end position="189"/>
    </location>
</feature>
<dbReference type="GeneID" id="20531124"/>
<evidence type="ECO:0000256" key="14">
    <source>
        <dbReference type="ARBA" id="ARBA00023136"/>
    </source>
</evidence>
<evidence type="ECO:0000256" key="7">
    <source>
        <dbReference type="ARBA" id="ARBA00022792"/>
    </source>
</evidence>
<feature type="domain" description="NADH dehydrogenase subunit 5 C-terminal" evidence="19">
    <location>
        <begin position="434"/>
        <end position="635"/>
    </location>
</feature>
<evidence type="ECO:0000256" key="4">
    <source>
        <dbReference type="ARBA" id="ARBA00022448"/>
    </source>
</evidence>
<keyword evidence="7" id="KW-0999">Mitochondrion inner membrane</keyword>
<evidence type="ECO:0000259" key="17">
    <source>
        <dbReference type="Pfam" id="PF00361"/>
    </source>
</evidence>
<keyword evidence="21" id="KW-1185">Reference proteome</keyword>
<keyword evidence="13 16" id="KW-0496">Mitochondrion</keyword>
<feature type="transmembrane region" description="Helical" evidence="16">
    <location>
        <begin position="416"/>
        <end position="440"/>
    </location>
</feature>
<evidence type="ECO:0000313" key="20">
    <source>
        <dbReference type="EMBL" id="KCV67179.1"/>
    </source>
</evidence>
<feature type="transmembrane region" description="Helical" evidence="16">
    <location>
        <begin position="339"/>
        <end position="360"/>
    </location>
</feature>
<feature type="transmembrane region" description="Helical" evidence="16">
    <location>
        <begin position="311"/>
        <end position="333"/>
    </location>
</feature>
<dbReference type="InterPro" id="IPR003945">
    <property type="entry name" value="NU5C-like"/>
</dbReference>
<proteinExistence type="inferred from homology"/>
<dbReference type="InterPro" id="IPR010934">
    <property type="entry name" value="NADH_DH_su5_C"/>
</dbReference>
<comment type="function">
    <text evidence="16">Core subunit of the mitochondrial membrane respiratory chain NADH dehydrogenase (Complex I) which catalyzes electron transfer from NADH through the respiratory chain, using ubiquinone as an electron acceptor. Essential for the catalytic activity and assembly of complex I.</text>
</comment>
<dbReference type="STRING" id="691883.A0A058YYV6"/>
<evidence type="ECO:0000259" key="19">
    <source>
        <dbReference type="Pfam" id="PF06455"/>
    </source>
</evidence>
<dbReference type="GO" id="GO:0003954">
    <property type="term" value="F:NADH dehydrogenase activity"/>
    <property type="evidence" value="ECO:0007669"/>
    <property type="project" value="TreeGrafter"/>
</dbReference>
<feature type="transmembrane region" description="Helical" evidence="16">
    <location>
        <begin position="519"/>
        <end position="541"/>
    </location>
</feature>
<evidence type="ECO:0000256" key="2">
    <source>
        <dbReference type="ARBA" id="ARBA00012944"/>
    </source>
</evidence>
<feature type="transmembrane region" description="Helical" evidence="16">
    <location>
        <begin position="372"/>
        <end position="396"/>
    </location>
</feature>
<keyword evidence="12 16" id="KW-0830">Ubiquinone</keyword>
<sequence>MLLLLLLLPLLSGILTLLFGFFIGRNGAVLMTVFNMFLLVVLSFKLFFDVGVLETPISLEISEWFSSGSLVVNWSLHVDALTVTMLVVINTISFLVHAYSVSYMENDPHLQRFMAYLSLFTFFMIVLVTADNLVQSFVGWEGVGVISYLLINFWFTRINANKSAIKALLMNRVGDLGICLAMYSCFYTFETLDYSSIMLLVSHSLEDFIVLLGFEYNAITIISFFIFLGAVGKSAQIGLHTWLPDAMEGPTPVSALIHAATMVTAGVFILIRLSGLIEYSTAALTFITIVGAITCFFAASTALVQNDMKRIIAFSTCSQLGYMVFACGLSGYTVSLFHLANHAIFKALLFLAAGVVIHAINDEQDIRRMGGLINHLPFTYSLTLIGSLALIGFPYLTGYYSKDVIVELTIAKQSTHGYFALWLGSITALFTAYYSTRLLFYTFLNYPNNSKKVFKIAHEGSYLMLIPLFILGIGSIYSGFITKEIFLGWGSTFWNNSIFIHPENYIIIDTLFLPDYMKLIPVFASFIGIYLFINIQILYTTPFIKSNKLMKEIHKFLSNKWYFDKIYNTITKTITNIAYNITYNTIDTGYINSITLGAIYKHTTNINKTQNNTSKNPLNTLITTIFITTTLILTLFLIN</sequence>
<evidence type="ECO:0000256" key="10">
    <source>
        <dbReference type="ARBA" id="ARBA00022989"/>
    </source>
</evidence>
<evidence type="ECO:0000256" key="6">
    <source>
        <dbReference type="ARBA" id="ARBA00022692"/>
    </source>
</evidence>
<dbReference type="Pfam" id="PF00361">
    <property type="entry name" value="Proton_antipo_M"/>
    <property type="match status" value="1"/>
</dbReference>
<feature type="transmembrane region" description="Helical" evidence="16">
    <location>
        <begin position="279"/>
        <end position="299"/>
    </location>
</feature>
<dbReference type="PANTHER" id="PTHR42829">
    <property type="entry name" value="NADH-UBIQUINONE OXIDOREDUCTASE CHAIN 5"/>
    <property type="match status" value="1"/>
</dbReference>
<evidence type="ECO:0000256" key="16">
    <source>
        <dbReference type="RuleBase" id="RU003404"/>
    </source>
</evidence>
<evidence type="ECO:0000259" key="18">
    <source>
        <dbReference type="Pfam" id="PF00662"/>
    </source>
</evidence>
<keyword evidence="11 16" id="KW-0520">NAD</keyword>
<dbReference type="RefSeq" id="XP_009498413.1">
    <property type="nucleotide sequence ID" value="NW_009243182.1"/>
</dbReference>
<dbReference type="InterPro" id="IPR001516">
    <property type="entry name" value="Proton_antipo_N"/>
</dbReference>
<geneLocation type="mitochondrion" evidence="20"/>
<evidence type="ECO:0000256" key="1">
    <source>
        <dbReference type="ARBA" id="ARBA00004448"/>
    </source>
</evidence>
<evidence type="ECO:0000256" key="3">
    <source>
        <dbReference type="ARBA" id="ARBA00021096"/>
    </source>
</evidence>
<dbReference type="GO" id="GO:0005743">
    <property type="term" value="C:mitochondrial inner membrane"/>
    <property type="evidence" value="ECO:0007669"/>
    <property type="project" value="UniProtKB-SubCell"/>
</dbReference>
<comment type="subcellular location">
    <subcellularLocation>
        <location evidence="1">Mitochondrion inner membrane</location>
        <topology evidence="1">Multi-pass membrane protein</topology>
    </subcellularLocation>
</comment>
<evidence type="ECO:0000256" key="12">
    <source>
        <dbReference type="ARBA" id="ARBA00023075"/>
    </source>
</evidence>
<dbReference type="PANTHER" id="PTHR42829:SF2">
    <property type="entry name" value="NADH-UBIQUINONE OXIDOREDUCTASE CHAIN 5"/>
    <property type="match status" value="1"/>
</dbReference>
<reference evidence="20" key="1">
    <citation type="submission" date="2013-04" db="EMBL/GenBank/DDBJ databases">
        <title>The Genome Sequence of Fonticula alba ATCC 38817.</title>
        <authorList>
            <consortium name="The Broad Institute Genomics Platform"/>
            <person name="Russ C."/>
            <person name="Cuomo C."/>
            <person name="Burger G."/>
            <person name="Gray M.W."/>
            <person name="Holland P.W.H."/>
            <person name="King N."/>
            <person name="Lang F.B.F."/>
            <person name="Roger A.J."/>
            <person name="Ruiz-Trillo I."/>
            <person name="Brown M."/>
            <person name="Walker B."/>
            <person name="Young S."/>
            <person name="Zeng Q."/>
            <person name="Gargeya S."/>
            <person name="Fitzgerald M."/>
            <person name="Haas B."/>
            <person name="Abouelleil A."/>
            <person name="Allen A.W."/>
            <person name="Alvarado L."/>
            <person name="Arachchi H.M."/>
            <person name="Berlin A.M."/>
            <person name="Chapman S.B."/>
            <person name="Gainer-Dewar J."/>
            <person name="Goldberg J."/>
            <person name="Griggs A."/>
            <person name="Gujja S."/>
            <person name="Hansen M."/>
            <person name="Howarth C."/>
            <person name="Imamovic A."/>
            <person name="Ireland A."/>
            <person name="Larimer J."/>
            <person name="McCowan C."/>
            <person name="Murphy C."/>
            <person name="Pearson M."/>
            <person name="Poon T.W."/>
            <person name="Priest M."/>
            <person name="Roberts A."/>
            <person name="Saif S."/>
            <person name="Shea T."/>
            <person name="Sisk P."/>
            <person name="Sykes S."/>
            <person name="Wortman J."/>
            <person name="Nusbaum C."/>
            <person name="Birren B."/>
        </authorList>
    </citation>
    <scope>NUCLEOTIDE SEQUENCE [LARGE SCALE GENOMIC DNA]</scope>
    <source>
        <strain evidence="20">ATCC 38817</strain>
    </source>
</reference>
<keyword evidence="4 16" id="KW-0813">Transport</keyword>
<evidence type="ECO:0000256" key="11">
    <source>
        <dbReference type="ARBA" id="ARBA00023027"/>
    </source>
</evidence>
<dbReference type="EC" id="7.1.1.2" evidence="2 16"/>
<feature type="transmembrane region" description="Helical" evidence="16">
    <location>
        <begin position="618"/>
        <end position="638"/>
    </location>
</feature>